<keyword evidence="7" id="KW-1185">Reference proteome</keyword>
<dbReference type="GO" id="GO:0016491">
    <property type="term" value="F:oxidoreductase activity"/>
    <property type="evidence" value="ECO:0007669"/>
    <property type="project" value="UniProtKB-KW"/>
</dbReference>
<sequence length="151" mass="16685">MMEKDHIDALARQLGDKGIVTRPEDMEAYETGACYDRGRAAAVLRPAEMPEKFPVVTVCGFGHIGDGGVHSNLVVAKDSPLLSDPSFEQRLREWVFGVTVEQYHGSFSAEHAIGRRNQAYYDFYTPEKLKEMAAGLKTFTSPGKLGSVRFG</sequence>
<accession>A0A178XUL0</accession>
<dbReference type="STRING" id="1472378.AU381_07325"/>
<proteinExistence type="predicted"/>
<evidence type="ECO:0000256" key="4">
    <source>
        <dbReference type="ARBA" id="ARBA00023002"/>
    </source>
</evidence>
<evidence type="ECO:0000256" key="2">
    <source>
        <dbReference type="ARBA" id="ARBA00022630"/>
    </source>
</evidence>
<protein>
    <recommendedName>
        <fullName evidence="5">FAD-binding oxidoreductase/transferase type 4 C-terminal domain-containing protein</fullName>
    </recommendedName>
</protein>
<dbReference type="InterPro" id="IPR016164">
    <property type="entry name" value="FAD-linked_Oxase-like_C"/>
</dbReference>
<name>A0A178XUL0_9HYPH</name>
<evidence type="ECO:0000256" key="3">
    <source>
        <dbReference type="ARBA" id="ARBA00022827"/>
    </source>
</evidence>
<dbReference type="Proteomes" id="UP000094025">
    <property type="component" value="Unassembled WGS sequence"/>
</dbReference>
<dbReference type="GO" id="GO:0050660">
    <property type="term" value="F:flavin adenine dinucleotide binding"/>
    <property type="evidence" value="ECO:0007669"/>
    <property type="project" value="InterPro"/>
</dbReference>
<dbReference type="AlphaFoldDB" id="A0A178XUL0"/>
<comment type="caution">
    <text evidence="6">The sequence shown here is derived from an EMBL/GenBank/DDBJ whole genome shotgun (WGS) entry which is preliminary data.</text>
</comment>
<evidence type="ECO:0000313" key="6">
    <source>
        <dbReference type="EMBL" id="OAP38921.1"/>
    </source>
</evidence>
<dbReference type="EMBL" id="LPUX01000060">
    <property type="protein sequence ID" value="OAP38921.1"/>
    <property type="molecule type" value="Genomic_DNA"/>
</dbReference>
<feature type="domain" description="FAD-binding oxidoreductase/transferase type 4 C-terminal" evidence="5">
    <location>
        <begin position="53"/>
        <end position="137"/>
    </location>
</feature>
<evidence type="ECO:0000313" key="7">
    <source>
        <dbReference type="Proteomes" id="UP000094025"/>
    </source>
</evidence>
<keyword evidence="2" id="KW-0285">Flavoprotein</keyword>
<dbReference type="SUPFAM" id="SSF55103">
    <property type="entry name" value="FAD-linked oxidases, C-terminal domain"/>
    <property type="match status" value="1"/>
</dbReference>
<comment type="cofactor">
    <cofactor evidence="1">
        <name>FAD</name>
        <dbReference type="ChEBI" id="CHEBI:57692"/>
    </cofactor>
</comment>
<dbReference type="Gene3D" id="3.30.70.2740">
    <property type="match status" value="1"/>
</dbReference>
<dbReference type="PANTHER" id="PTHR43716">
    <property type="entry name" value="D-2-HYDROXYGLUTARATE DEHYDROGENASE, MITOCHONDRIAL"/>
    <property type="match status" value="1"/>
</dbReference>
<dbReference type="InterPro" id="IPR004113">
    <property type="entry name" value="FAD-bd_oxidored_4_C"/>
</dbReference>
<dbReference type="Pfam" id="PF02913">
    <property type="entry name" value="FAD-oxidase_C"/>
    <property type="match status" value="1"/>
</dbReference>
<keyword evidence="3" id="KW-0274">FAD</keyword>
<gene>
    <name evidence="6" type="ORF">AU381_07325</name>
</gene>
<organism evidence="6 7">
    <name type="scientific">Sinorhizobium glycinis</name>
    <dbReference type="NCBI Taxonomy" id="1472378"/>
    <lineage>
        <taxon>Bacteria</taxon>
        <taxon>Pseudomonadati</taxon>
        <taxon>Pseudomonadota</taxon>
        <taxon>Alphaproteobacteria</taxon>
        <taxon>Hyphomicrobiales</taxon>
        <taxon>Rhizobiaceae</taxon>
        <taxon>Sinorhizobium/Ensifer group</taxon>
        <taxon>Sinorhizobium</taxon>
    </lineage>
</organism>
<keyword evidence="4" id="KW-0560">Oxidoreductase</keyword>
<dbReference type="PANTHER" id="PTHR43716:SF1">
    <property type="entry name" value="D-2-HYDROXYGLUTARATE DEHYDROGENASE, MITOCHONDRIAL"/>
    <property type="match status" value="1"/>
</dbReference>
<reference evidence="6 7" key="1">
    <citation type="journal article" date="2016" name="Int. J. Syst. Evol. Microbiol.">
        <title>Ensifer glycinis sp. nov., an novel rhizobial species associated with Glycine spp.</title>
        <authorList>
            <person name="Yan H."/>
            <person name="Yan J."/>
            <person name="Sui X.H."/>
            <person name="Wang E.T."/>
            <person name="Chen W.X."/>
            <person name="Zhang X.X."/>
            <person name="Chen W.F."/>
        </authorList>
    </citation>
    <scope>NUCLEOTIDE SEQUENCE [LARGE SCALE GENOMIC DNA]</scope>
    <source>
        <strain evidence="6 7">CCBAU 23380</strain>
    </source>
</reference>
<dbReference type="InterPro" id="IPR051264">
    <property type="entry name" value="FAD-oxidored/transferase_4"/>
</dbReference>
<evidence type="ECO:0000259" key="5">
    <source>
        <dbReference type="Pfam" id="PF02913"/>
    </source>
</evidence>
<evidence type="ECO:0000256" key="1">
    <source>
        <dbReference type="ARBA" id="ARBA00001974"/>
    </source>
</evidence>